<gene>
    <name evidence="2" type="ORF">BP5796_03008</name>
</gene>
<sequence length="527" mass="60659">MAAAHISNRLRSADDSKLSPPFSNLVGPFDPETAKTIESISPLPAAYHDRHNKLVRVSGDVAQFIKADLDVSRLNEMHGHLWLAGRPMCARPLHRQKMIERQIVITEQADLHMVWNESRIFLKPIPDYLFDYGVWQDIICKNSELYATCCGFLLSYIWLLCRPSDLKIASESGLISSKICWKGWTEFVNEVLSKVDYHHSTSINKRYKYGELRLNRLNFIYRMTHMLEQEHFMRGYMYGYNRYSVFFERNFGWVLLLFLFLTMILTAMQVGLATTELQQNEIFNQVSYGFTVFTIVLPLFVFVLGLFLFIWFVVFNLLATLKIQRQRRRAITALMVLAIPTGDALTLILADPGILPSAAFNLVMAVGLYVVRWRRMRAHLPEPEVKAWDVLVIFNIIIQLYLVVMPWYPPNAGGADVSFWYGTYCVTGIKILIICGIYYYFWAKWIPKWKGYELRQELLDLGSGAETHKVSKVPVDELMTWDATHDAAGELKGSSTSDSDRSLERVVHTPNEVDFKTTSTIYIALPV</sequence>
<keyword evidence="1" id="KW-0472">Membrane</keyword>
<feature type="transmembrane region" description="Helical" evidence="1">
    <location>
        <begin position="385"/>
        <end position="407"/>
    </location>
</feature>
<dbReference type="OrthoDB" id="5086500at2759"/>
<keyword evidence="1" id="KW-0812">Transmembrane</keyword>
<dbReference type="Pfam" id="PF20246">
    <property type="entry name" value="DUF6601"/>
    <property type="match status" value="1"/>
</dbReference>
<keyword evidence="3" id="KW-1185">Reference proteome</keyword>
<dbReference type="Proteomes" id="UP000256328">
    <property type="component" value="Unassembled WGS sequence"/>
</dbReference>
<proteinExistence type="predicted"/>
<dbReference type="PANTHER" id="PTHR34414:SF1">
    <property type="entry name" value="SUBTILISIN-LIKE SERINE PROTEASE"/>
    <property type="match status" value="1"/>
</dbReference>
<keyword evidence="1" id="KW-1133">Transmembrane helix</keyword>
<dbReference type="AlphaFoldDB" id="A0A3D8SMA4"/>
<evidence type="ECO:0000313" key="3">
    <source>
        <dbReference type="Proteomes" id="UP000256328"/>
    </source>
</evidence>
<reference evidence="2 3" key="1">
    <citation type="journal article" date="2018" name="IMA Fungus">
        <title>IMA Genome-F 9: Draft genome sequence of Annulohypoxylon stygium, Aspergillus mulundensis, Berkeleyomyces basicola (syn. Thielaviopsis basicola), Ceratocystis smalleyi, two Cercospora beticola strains, Coleophoma cylindrospora, Fusarium fracticaudum, Phialophora cf. hyalina, and Morchella septimelata.</title>
        <authorList>
            <person name="Wingfield B.D."/>
            <person name="Bills G.F."/>
            <person name="Dong Y."/>
            <person name="Huang W."/>
            <person name="Nel W.J."/>
            <person name="Swalarsk-Parry B.S."/>
            <person name="Vaghefi N."/>
            <person name="Wilken P.M."/>
            <person name="An Z."/>
            <person name="de Beer Z.W."/>
            <person name="De Vos L."/>
            <person name="Chen L."/>
            <person name="Duong T.A."/>
            <person name="Gao Y."/>
            <person name="Hammerbacher A."/>
            <person name="Kikkert J.R."/>
            <person name="Li Y."/>
            <person name="Li H."/>
            <person name="Li K."/>
            <person name="Li Q."/>
            <person name="Liu X."/>
            <person name="Ma X."/>
            <person name="Naidoo K."/>
            <person name="Pethybridge S.J."/>
            <person name="Sun J."/>
            <person name="Steenkamp E.T."/>
            <person name="van der Nest M.A."/>
            <person name="van Wyk S."/>
            <person name="Wingfield M.J."/>
            <person name="Xiong C."/>
            <person name="Yue Q."/>
            <person name="Zhang X."/>
        </authorList>
    </citation>
    <scope>NUCLEOTIDE SEQUENCE [LARGE SCALE GENOMIC DNA]</scope>
    <source>
        <strain evidence="2 3">BP5796</strain>
    </source>
</reference>
<evidence type="ECO:0000313" key="2">
    <source>
        <dbReference type="EMBL" id="RDW87314.1"/>
    </source>
</evidence>
<dbReference type="EMBL" id="PDLN01000004">
    <property type="protein sequence ID" value="RDW87314.1"/>
    <property type="molecule type" value="Genomic_DNA"/>
</dbReference>
<protein>
    <submittedName>
        <fullName evidence="2">Uncharacterized protein</fullName>
    </submittedName>
</protein>
<feature type="transmembrane region" description="Helical" evidence="1">
    <location>
        <begin position="330"/>
        <end position="348"/>
    </location>
</feature>
<comment type="caution">
    <text evidence="2">The sequence shown here is derived from an EMBL/GenBank/DDBJ whole genome shotgun (WGS) entry which is preliminary data.</text>
</comment>
<name>A0A3D8SMA4_9HELO</name>
<organism evidence="2 3">
    <name type="scientific">Coleophoma crateriformis</name>
    <dbReference type="NCBI Taxonomy" id="565419"/>
    <lineage>
        <taxon>Eukaryota</taxon>
        <taxon>Fungi</taxon>
        <taxon>Dikarya</taxon>
        <taxon>Ascomycota</taxon>
        <taxon>Pezizomycotina</taxon>
        <taxon>Leotiomycetes</taxon>
        <taxon>Helotiales</taxon>
        <taxon>Dermateaceae</taxon>
        <taxon>Coleophoma</taxon>
    </lineage>
</organism>
<evidence type="ECO:0000256" key="1">
    <source>
        <dbReference type="SAM" id="Phobius"/>
    </source>
</evidence>
<feature type="transmembrane region" description="Helical" evidence="1">
    <location>
        <begin position="354"/>
        <end position="373"/>
    </location>
</feature>
<feature type="transmembrane region" description="Helical" evidence="1">
    <location>
        <begin position="292"/>
        <end position="318"/>
    </location>
</feature>
<accession>A0A3D8SMA4</accession>
<dbReference type="InterPro" id="IPR046536">
    <property type="entry name" value="DUF6601"/>
</dbReference>
<feature type="transmembrane region" description="Helical" evidence="1">
    <location>
        <begin position="251"/>
        <end position="272"/>
    </location>
</feature>
<feature type="transmembrane region" description="Helical" evidence="1">
    <location>
        <begin position="419"/>
        <end position="441"/>
    </location>
</feature>
<dbReference type="PANTHER" id="PTHR34414">
    <property type="entry name" value="HET DOMAIN-CONTAINING PROTEIN-RELATED"/>
    <property type="match status" value="1"/>
</dbReference>